<organism evidence="2 3">
    <name type="scientific">Zasmidium cellare</name>
    <name type="common">Wine cellar mold</name>
    <name type="synonym">Racodium cellare</name>
    <dbReference type="NCBI Taxonomy" id="395010"/>
    <lineage>
        <taxon>Eukaryota</taxon>
        <taxon>Fungi</taxon>
        <taxon>Dikarya</taxon>
        <taxon>Ascomycota</taxon>
        <taxon>Pezizomycotina</taxon>
        <taxon>Dothideomycetes</taxon>
        <taxon>Dothideomycetidae</taxon>
        <taxon>Mycosphaerellales</taxon>
        <taxon>Mycosphaerellaceae</taxon>
        <taxon>Zasmidium</taxon>
    </lineage>
</organism>
<dbReference type="PANTHER" id="PTHR37540:SF5">
    <property type="entry name" value="TRANSCRIPTION FACTOR DOMAIN-CONTAINING PROTEIN"/>
    <property type="match status" value="1"/>
</dbReference>
<reference evidence="2 3" key="1">
    <citation type="journal article" date="2023" name="G3 (Bethesda)">
        <title>A chromosome-level genome assembly of Zasmidium syzygii isolated from banana leaves.</title>
        <authorList>
            <person name="van Westerhoven A.C."/>
            <person name="Mehrabi R."/>
            <person name="Talebi R."/>
            <person name="Steentjes M.B.F."/>
            <person name="Corcolon B."/>
            <person name="Chong P.A."/>
            <person name="Kema G.H.J."/>
            <person name="Seidl M.F."/>
        </authorList>
    </citation>
    <scope>NUCLEOTIDE SEQUENCE [LARGE SCALE GENOMIC DNA]</scope>
    <source>
        <strain evidence="2 3">P124</strain>
    </source>
</reference>
<feature type="region of interest" description="Disordered" evidence="1">
    <location>
        <begin position="374"/>
        <end position="394"/>
    </location>
</feature>
<dbReference type="EMBL" id="JAXOVC010000004">
    <property type="protein sequence ID" value="KAK4502822.1"/>
    <property type="molecule type" value="Genomic_DNA"/>
</dbReference>
<comment type="caution">
    <text evidence="2">The sequence shown here is derived from an EMBL/GenBank/DDBJ whole genome shotgun (WGS) entry which is preliminary data.</text>
</comment>
<dbReference type="PANTHER" id="PTHR37540">
    <property type="entry name" value="TRANSCRIPTION FACTOR (ACR-2), PUTATIVE-RELATED-RELATED"/>
    <property type="match status" value="1"/>
</dbReference>
<protein>
    <submittedName>
        <fullName evidence="2">Uncharacterized protein</fullName>
    </submittedName>
</protein>
<feature type="region of interest" description="Disordered" evidence="1">
    <location>
        <begin position="1"/>
        <end position="25"/>
    </location>
</feature>
<feature type="compositionally biased region" description="Basic residues" evidence="1">
    <location>
        <begin position="41"/>
        <end position="63"/>
    </location>
</feature>
<sequence length="394" mass="44033">MEKSKGKRGRPRKSEEKGGSNDGLQFILLENPIEAKTTAYRKRVRSHATAHQHRVARERRGKHGSVDHGKSRLGGEADKALADESTESREEAGTVFRRLPHFRAYQTGTSSGISQGDQETTGFAHCLHESAVDDAAQIDADGLVNVDTFEMEPNNSFSRTFSRGIMAFQTFLLQDADNVVGTCLHHLGMDVSSTLGCYEFIVKTQSAMFESEIGPRVGVPERMPHHIRYMRFIFTDPVLITAALLTTVSYLTRSRRHQTGHARDLYHLLQLRGFLFRSINMALSSPSRSLSDQLLVAVALSSAFELEHDPTMQSYKTQMDGLVKMIDLRGGLSRIGDDDPGAERFFMWHVGSTATLSGQHHYYEEVSRTSRLATRPKADASQFRMKNPDEVKGT</sequence>
<proteinExistence type="predicted"/>
<dbReference type="Proteomes" id="UP001305779">
    <property type="component" value="Unassembled WGS sequence"/>
</dbReference>
<evidence type="ECO:0000313" key="2">
    <source>
        <dbReference type="EMBL" id="KAK4502822.1"/>
    </source>
</evidence>
<name>A0ABR0EMX6_ZASCE</name>
<keyword evidence="3" id="KW-1185">Reference proteome</keyword>
<feature type="region of interest" description="Disordered" evidence="1">
    <location>
        <begin position="41"/>
        <end position="93"/>
    </location>
</feature>
<feature type="compositionally biased region" description="Basic residues" evidence="1">
    <location>
        <begin position="1"/>
        <end position="11"/>
    </location>
</feature>
<evidence type="ECO:0000313" key="3">
    <source>
        <dbReference type="Proteomes" id="UP001305779"/>
    </source>
</evidence>
<evidence type="ECO:0000256" key="1">
    <source>
        <dbReference type="SAM" id="MobiDB-lite"/>
    </source>
</evidence>
<accession>A0ABR0EMX6</accession>
<feature type="compositionally biased region" description="Basic and acidic residues" evidence="1">
    <location>
        <begin position="64"/>
        <end position="92"/>
    </location>
</feature>
<gene>
    <name evidence="2" type="ORF">PRZ48_006248</name>
</gene>